<dbReference type="InterPro" id="IPR008969">
    <property type="entry name" value="CarboxyPept-like_regulatory"/>
</dbReference>
<dbReference type="InterPro" id="IPR036942">
    <property type="entry name" value="Beta-barrel_TonB_sf"/>
</dbReference>
<evidence type="ECO:0000259" key="10">
    <source>
        <dbReference type="Pfam" id="PF00593"/>
    </source>
</evidence>
<keyword evidence="5 9" id="KW-0798">TonB box</keyword>
<evidence type="ECO:0000256" key="8">
    <source>
        <dbReference type="PROSITE-ProRule" id="PRU01360"/>
    </source>
</evidence>
<reference evidence="12 13" key="1">
    <citation type="submission" date="2016-10" db="EMBL/GenBank/DDBJ databases">
        <authorList>
            <person name="de Groot N.N."/>
        </authorList>
    </citation>
    <scope>NUCLEOTIDE SEQUENCE [LARGE SCALE GENOMIC DNA]</scope>
    <source>
        <strain evidence="12 13">NLAE-zl-C500</strain>
    </source>
</reference>
<feature type="domain" description="TonB-dependent receptor-like beta-barrel" evidence="10">
    <location>
        <begin position="441"/>
        <end position="1042"/>
    </location>
</feature>
<dbReference type="PROSITE" id="PS52016">
    <property type="entry name" value="TONB_DEPENDENT_REC_3"/>
    <property type="match status" value="1"/>
</dbReference>
<keyword evidence="2 8" id="KW-0813">Transport</keyword>
<keyword evidence="7 8" id="KW-0998">Cell outer membrane</keyword>
<evidence type="ECO:0000256" key="4">
    <source>
        <dbReference type="ARBA" id="ARBA00022692"/>
    </source>
</evidence>
<dbReference type="Pfam" id="PF13715">
    <property type="entry name" value="CarbopepD_reg_2"/>
    <property type="match status" value="1"/>
</dbReference>
<evidence type="ECO:0000256" key="5">
    <source>
        <dbReference type="ARBA" id="ARBA00023077"/>
    </source>
</evidence>
<gene>
    <name evidence="12" type="ORF">SAMN05192581_102719</name>
</gene>
<dbReference type="Gene3D" id="2.170.130.10">
    <property type="entry name" value="TonB-dependent receptor, plug domain"/>
    <property type="match status" value="1"/>
</dbReference>
<dbReference type="InterPro" id="IPR039426">
    <property type="entry name" value="TonB-dep_rcpt-like"/>
</dbReference>
<dbReference type="EMBL" id="FMYE01000027">
    <property type="protein sequence ID" value="SDB77758.1"/>
    <property type="molecule type" value="Genomic_DNA"/>
</dbReference>
<dbReference type="InterPro" id="IPR012910">
    <property type="entry name" value="Plug_dom"/>
</dbReference>
<keyword evidence="4 8" id="KW-0812">Transmembrane</keyword>
<dbReference type="Gene3D" id="2.40.170.20">
    <property type="entry name" value="TonB-dependent receptor, beta-barrel domain"/>
    <property type="match status" value="1"/>
</dbReference>
<dbReference type="SUPFAM" id="SSF56935">
    <property type="entry name" value="Porins"/>
    <property type="match status" value="1"/>
</dbReference>
<dbReference type="Pfam" id="PF00593">
    <property type="entry name" value="TonB_dep_Rec_b-barrel"/>
    <property type="match status" value="1"/>
</dbReference>
<evidence type="ECO:0000256" key="7">
    <source>
        <dbReference type="ARBA" id="ARBA00023237"/>
    </source>
</evidence>
<comment type="subcellular location">
    <subcellularLocation>
        <location evidence="1 8">Cell outer membrane</location>
        <topology evidence="1 8">Multi-pass membrane protein</topology>
    </subcellularLocation>
</comment>
<dbReference type="FunFam" id="2.170.130.10:FF:000024">
    <property type="entry name" value="Outer membrane protein"/>
    <property type="match status" value="1"/>
</dbReference>
<evidence type="ECO:0000256" key="6">
    <source>
        <dbReference type="ARBA" id="ARBA00023136"/>
    </source>
</evidence>
<organism evidence="12 13">
    <name type="scientific">Bacteroides ovatus</name>
    <dbReference type="NCBI Taxonomy" id="28116"/>
    <lineage>
        <taxon>Bacteria</taxon>
        <taxon>Pseudomonadati</taxon>
        <taxon>Bacteroidota</taxon>
        <taxon>Bacteroidia</taxon>
        <taxon>Bacteroidales</taxon>
        <taxon>Bacteroidaceae</taxon>
        <taxon>Bacteroides</taxon>
    </lineage>
</organism>
<feature type="domain" description="TonB-dependent receptor plug" evidence="11">
    <location>
        <begin position="139"/>
        <end position="247"/>
    </location>
</feature>
<evidence type="ECO:0000256" key="9">
    <source>
        <dbReference type="RuleBase" id="RU003357"/>
    </source>
</evidence>
<sequence>MKNYPKHLFRDLKDMIPSVSNCRGYHKMTIILVCLLLQTMNMYAQNNVSGIVKDSEGETLIGVSILVKQGEKQAGGTITNAEGFYQIKTTPDATLEFSCIGYKTQKISVNGREKINVVLEADNQLLDEVVVVGFATQKKVNLTGSVSTVGSKELASMPVRNTVLALQGQVPGLTIKQQSGQLYGKNPSMQLRGLTTIGQGSSGEMLVLIDGMEGDPYSINPQDIENISVLKDAAASSIYGSRAPFGVILITTKKGKAGKASINYNNNFRFNVPINMPSQADSYSWALFFNDGAHNDGNGDDISPVRLQRIKDYIDGKISYTTIPVGNQWGTAHTEGNDNIDYYDVFYKNMTTAQEHNLSINGGNEKMNYFMSANYLVEDGTLNWDLDGIKRMNLFGKMEVKPYKFLNLSYSTRYIREDYHQPRVMSDEMFQLFGQYLWPVGPLYDPNGNLFNDTVLRFRDGGQMKVSNTTMVHQFNAVFEPIKGWRIVGDVNYRYRSYFNHIETKSIAQTCVDGITPGSVWDEHSGVAEDVGRNEYLNINVYTDFEKIVADHHYFKVMGGFQAEQYNTRTVYAQKEGLIVPDIPTINTSSGLFNGEPVPPQVAGDYNRWRTAGFFGRLNYNYMEKYLLEANVRYDGSSRFRSNNRWGLFPSFSIGYNIAKETFFQPLTPYVNTLKFRASYGSLGNQNTNLYYPTYQAMGFSNVSGSWLINGQKPNIAWPPSLISKGLTWEEIRSWNIGLDFSLLNNRLTGSFDYFIRKTLNMIGPADELPVILGTSVPNTNNTDLQTKGFELELAWRDRAFNSLNYGIRFVLSDAQAQITRYSNPSGTLSKYYSGMKWGEIWGYQSIGIAQSDDQMLEHIASLPNGGQNSLGSDWQAGDIMFKDVNNDGRIDSGAYTIDDHGDLVVIGNTTPRFNYGIDLTAEWKGVDFRLFLQGVGKRDYFQRSKYFFGSIGGSKWGTMVLKQHLDYYRDDPDHPLGLNKNSYYPRPYLDNGKNYQTQTKYLQNAAYMRVKNLQIGYTLPSRITNLLGISNFRLFVSGENLFTFTKMKDLFDPETIGENGEGNVYPLSKTYSMGLSITF</sequence>
<dbReference type="GO" id="GO:0009279">
    <property type="term" value="C:cell outer membrane"/>
    <property type="evidence" value="ECO:0007669"/>
    <property type="project" value="UniProtKB-SubCell"/>
</dbReference>
<keyword evidence="3 8" id="KW-1134">Transmembrane beta strand</keyword>
<dbReference type="InterPro" id="IPR023996">
    <property type="entry name" value="TonB-dep_OMP_SusC/RagA"/>
</dbReference>
<evidence type="ECO:0000256" key="1">
    <source>
        <dbReference type="ARBA" id="ARBA00004571"/>
    </source>
</evidence>
<keyword evidence="6 8" id="KW-0472">Membrane</keyword>
<proteinExistence type="inferred from homology"/>
<dbReference type="InterPro" id="IPR037066">
    <property type="entry name" value="Plug_dom_sf"/>
</dbReference>
<name>A0A1G6G6Z4_BACOV</name>
<comment type="similarity">
    <text evidence="8 9">Belongs to the TonB-dependent receptor family.</text>
</comment>
<dbReference type="Pfam" id="PF07715">
    <property type="entry name" value="Plug"/>
    <property type="match status" value="1"/>
</dbReference>
<evidence type="ECO:0000256" key="2">
    <source>
        <dbReference type="ARBA" id="ARBA00022448"/>
    </source>
</evidence>
<dbReference type="InterPro" id="IPR023997">
    <property type="entry name" value="TonB-dep_OMP_SusC/RagA_CS"/>
</dbReference>
<evidence type="ECO:0000259" key="11">
    <source>
        <dbReference type="Pfam" id="PF07715"/>
    </source>
</evidence>
<evidence type="ECO:0000256" key="3">
    <source>
        <dbReference type="ARBA" id="ARBA00022452"/>
    </source>
</evidence>
<dbReference type="InterPro" id="IPR000531">
    <property type="entry name" value="Beta-barrel_TonB"/>
</dbReference>
<dbReference type="AlphaFoldDB" id="A0A1G6G6Z4"/>
<dbReference type="RefSeq" id="WP_074558669.1">
    <property type="nucleotide sequence ID" value="NZ_FMYE01000027.1"/>
</dbReference>
<dbReference type="SUPFAM" id="SSF49464">
    <property type="entry name" value="Carboxypeptidase regulatory domain-like"/>
    <property type="match status" value="1"/>
</dbReference>
<dbReference type="NCBIfam" id="TIGR04057">
    <property type="entry name" value="SusC_RagA_signa"/>
    <property type="match status" value="1"/>
</dbReference>
<protein>
    <submittedName>
        <fullName evidence="12">TonB-linked outer membrane protein, SusC/RagA family</fullName>
    </submittedName>
</protein>
<evidence type="ECO:0000313" key="12">
    <source>
        <dbReference type="EMBL" id="SDB77758.1"/>
    </source>
</evidence>
<dbReference type="Gene3D" id="2.60.40.1120">
    <property type="entry name" value="Carboxypeptidase-like, regulatory domain"/>
    <property type="match status" value="1"/>
</dbReference>
<accession>A0A1G6G6Z4</accession>
<evidence type="ECO:0000313" key="13">
    <source>
        <dbReference type="Proteomes" id="UP000183670"/>
    </source>
</evidence>
<dbReference type="NCBIfam" id="TIGR04056">
    <property type="entry name" value="OMP_RagA_SusC"/>
    <property type="match status" value="1"/>
</dbReference>
<dbReference type="Proteomes" id="UP000183670">
    <property type="component" value="Unassembled WGS sequence"/>
</dbReference>